<evidence type="ECO:0000313" key="1">
    <source>
        <dbReference type="EMBL" id="POP16178.1"/>
    </source>
</evidence>
<organism evidence="1">
    <name type="scientific">Serratia marcescens</name>
    <dbReference type="NCBI Taxonomy" id="615"/>
    <lineage>
        <taxon>Bacteria</taxon>
        <taxon>Pseudomonadati</taxon>
        <taxon>Pseudomonadota</taxon>
        <taxon>Gammaproteobacteria</taxon>
        <taxon>Enterobacterales</taxon>
        <taxon>Yersiniaceae</taxon>
        <taxon>Serratia</taxon>
    </lineage>
</organism>
<dbReference type="AlphaFoldDB" id="A0AAP8TW28"/>
<accession>A0AAP8TW28</accession>
<proteinExistence type="predicted"/>
<dbReference type="EMBL" id="PQGI01000010">
    <property type="protein sequence ID" value="POP16178.1"/>
    <property type="molecule type" value="Genomic_DNA"/>
</dbReference>
<protein>
    <submittedName>
        <fullName evidence="1">Uncharacterized protein</fullName>
    </submittedName>
</protein>
<comment type="caution">
    <text evidence="1">The sequence shown here is derived from an EMBL/GenBank/DDBJ whole genome shotgun (WGS) entry which is preliminary data.</text>
</comment>
<gene>
    <name evidence="1" type="ORF">C3R40_14105</name>
</gene>
<sequence length="82" mass="9479">MRKQIMPVRDIILLWIILRYAGMYKDLYDIVRITIEPVTGVLAPNGRLLFNFPRLLDHASKINQLVGSLQIQLTSATYEPRP</sequence>
<name>A0AAP8TW28_SERMA</name>
<reference evidence="1" key="1">
    <citation type="submission" date="2018-01" db="EMBL/GenBank/DDBJ databases">
        <title>The opportunistic pathogen Serratia marcescens is an overlooked threat to honeybees.</title>
        <authorList>
            <person name="Raymann K."/>
            <person name="Shaffer Z."/>
            <person name="Coon K."/>
            <person name="Salisbury S."/>
            <person name="Moran N.A."/>
        </authorList>
    </citation>
    <scope>NUCLEOTIDE SEQUENCE [LARGE SCALE GENOMIC DNA]</scope>
    <source>
        <strain evidence="1">KZ19</strain>
    </source>
</reference>